<comment type="similarity">
    <text evidence="4">Belongs to the GART family.</text>
</comment>
<dbReference type="PANTHER" id="PTHR43369:SF2">
    <property type="entry name" value="PHOSPHORIBOSYLGLYCINAMIDE FORMYLTRANSFERASE"/>
    <property type="match status" value="1"/>
</dbReference>
<dbReference type="PANTHER" id="PTHR43369">
    <property type="entry name" value="PHOSPHORIBOSYLGLYCINAMIDE FORMYLTRANSFERASE"/>
    <property type="match status" value="1"/>
</dbReference>
<dbReference type="EC" id="2.1.2.2" evidence="4"/>
<proteinExistence type="inferred from homology"/>
<protein>
    <recommendedName>
        <fullName evidence="4">Phosphoribosylglycinamide formyltransferase</fullName>
        <ecNumber evidence="4">2.1.2.2</ecNumber>
    </recommendedName>
    <alternativeName>
        <fullName evidence="4">5'-phosphoribosylglycinamide transformylase</fullName>
    </alternativeName>
    <alternativeName>
        <fullName evidence="4">GAR transformylase</fullName>
        <shortName evidence="4">GART</shortName>
    </alternativeName>
</protein>
<dbReference type="GO" id="GO:0006189">
    <property type="term" value="P:'de novo' IMP biosynthetic process"/>
    <property type="evidence" value="ECO:0007669"/>
    <property type="project" value="UniProtKB-UniRule"/>
</dbReference>
<organism evidence="6">
    <name type="scientific">Candidatus Tenderia electrophaga</name>
    <dbReference type="NCBI Taxonomy" id="1748243"/>
    <lineage>
        <taxon>Bacteria</taxon>
        <taxon>Pseudomonadati</taxon>
        <taxon>Pseudomonadota</taxon>
        <taxon>Gammaproteobacteria</taxon>
        <taxon>Candidatus Tenderiales</taxon>
        <taxon>Candidatus Tenderiaceae</taxon>
        <taxon>Candidatus Tenderia</taxon>
    </lineage>
</organism>
<sequence length="221" mass="24188">MTEAGQTPLPLVVLISGSGSNLQAIIDACANGQINAEIKAVISNKADAFGLKRAQRANIPTHVLDHSLFGNRQSFDRALKKLIDGYQPGLLVLAGFMRILTEEFVNHYLGRMLNIHPSLLPNFQGLNTHKRAIESGVKQHGVSVHFVTPELDGGPVVNRARIDVDNTDTPESLGKRILAEEHKIYPEAIGWFADGRLQLTGRQAVLDNTPVPQMEKDVDES</sequence>
<evidence type="ECO:0000256" key="3">
    <source>
        <dbReference type="ARBA" id="ARBA00022755"/>
    </source>
</evidence>
<feature type="domain" description="Formyl transferase N-terminal" evidence="5">
    <location>
        <begin position="11"/>
        <end position="189"/>
    </location>
</feature>
<dbReference type="UniPathway" id="UPA00074">
    <property type="reaction ID" value="UER00126"/>
</dbReference>
<dbReference type="GO" id="GO:0004644">
    <property type="term" value="F:phosphoribosylglycinamide formyltransferase activity"/>
    <property type="evidence" value="ECO:0007669"/>
    <property type="project" value="UniProtKB-UniRule"/>
</dbReference>
<feature type="binding site" evidence="4">
    <location>
        <begin position="97"/>
        <end position="100"/>
    </location>
    <ligand>
        <name>(6R)-10-formyltetrahydrofolate</name>
        <dbReference type="ChEBI" id="CHEBI:195366"/>
    </ligand>
</feature>
<feature type="site" description="Raises pKa of active site His" evidence="4">
    <location>
        <position position="152"/>
    </location>
</feature>
<comment type="caution">
    <text evidence="6">The sequence shown here is derived from an EMBL/GenBank/DDBJ whole genome shotgun (WGS) entry which is preliminary data.</text>
</comment>
<dbReference type="NCBIfam" id="TIGR00639">
    <property type="entry name" value="PurN"/>
    <property type="match status" value="1"/>
</dbReference>
<comment type="function">
    <text evidence="4">Catalyzes the transfer of a formyl group from 10-formyltetrahydrofolate to 5-phospho-ribosyl-glycinamide (GAR), producing 5-phospho-ribosyl-N-formylglycinamide (FGAR) and tetrahydrofolate.</text>
</comment>
<dbReference type="InterPro" id="IPR036477">
    <property type="entry name" value="Formyl_transf_N_sf"/>
</dbReference>
<feature type="binding site" evidence="4">
    <location>
        <begin position="19"/>
        <end position="21"/>
    </location>
    <ligand>
        <name>N(1)-(5-phospho-beta-D-ribosyl)glycinamide</name>
        <dbReference type="ChEBI" id="CHEBI:143788"/>
    </ligand>
</feature>
<dbReference type="CDD" id="cd08645">
    <property type="entry name" value="FMT_core_GART"/>
    <property type="match status" value="1"/>
</dbReference>
<evidence type="ECO:0000313" key="6">
    <source>
        <dbReference type="EMBL" id="HHJ80114.1"/>
    </source>
</evidence>
<reference evidence="6" key="1">
    <citation type="journal article" date="2020" name="mSystems">
        <title>Genome- and Community-Level Interaction Insights into Carbon Utilization and Element Cycling Functions of Hydrothermarchaeota in Hydrothermal Sediment.</title>
        <authorList>
            <person name="Zhou Z."/>
            <person name="Liu Y."/>
            <person name="Xu W."/>
            <person name="Pan J."/>
            <person name="Luo Z.H."/>
            <person name="Li M."/>
        </authorList>
    </citation>
    <scope>NUCLEOTIDE SEQUENCE [LARGE SCALE GENOMIC DNA]</scope>
    <source>
        <strain evidence="6">HyVt-505</strain>
    </source>
</reference>
<gene>
    <name evidence="4" type="primary">purN</name>
    <name evidence="6" type="ORF">ENJ65_00610</name>
</gene>
<comment type="catalytic activity">
    <reaction evidence="4">
        <text>N(1)-(5-phospho-beta-D-ribosyl)glycinamide + (6R)-10-formyltetrahydrofolate = N(2)-formyl-N(1)-(5-phospho-beta-D-ribosyl)glycinamide + (6S)-5,6,7,8-tetrahydrofolate + H(+)</text>
        <dbReference type="Rhea" id="RHEA:15053"/>
        <dbReference type="ChEBI" id="CHEBI:15378"/>
        <dbReference type="ChEBI" id="CHEBI:57453"/>
        <dbReference type="ChEBI" id="CHEBI:143788"/>
        <dbReference type="ChEBI" id="CHEBI:147286"/>
        <dbReference type="ChEBI" id="CHEBI:195366"/>
        <dbReference type="EC" id="2.1.2.2"/>
    </reaction>
</comment>
<dbReference type="Pfam" id="PF00551">
    <property type="entry name" value="Formyl_trans_N"/>
    <property type="match status" value="1"/>
</dbReference>
<dbReference type="AlphaFoldDB" id="A0A832J2G9"/>
<dbReference type="Gene3D" id="3.40.50.170">
    <property type="entry name" value="Formyl transferase, N-terminal domain"/>
    <property type="match status" value="1"/>
</dbReference>
<name>A0A832J2G9_9GAMM</name>
<feature type="binding site" evidence="4">
    <location>
        <position position="114"/>
    </location>
    <ligand>
        <name>(6R)-10-formyltetrahydrofolate</name>
        <dbReference type="ChEBI" id="CHEBI:195366"/>
    </ligand>
</feature>
<feature type="active site" description="Proton donor" evidence="4">
    <location>
        <position position="116"/>
    </location>
</feature>
<dbReference type="EMBL" id="DRNF01000039">
    <property type="protein sequence ID" value="HHJ80114.1"/>
    <property type="molecule type" value="Genomic_DNA"/>
</dbReference>
<keyword evidence="2 4" id="KW-0808">Transferase</keyword>
<accession>A0A832J2G9</accession>
<dbReference type="GO" id="GO:0005829">
    <property type="term" value="C:cytosol"/>
    <property type="evidence" value="ECO:0007669"/>
    <property type="project" value="TreeGrafter"/>
</dbReference>
<dbReference type="Proteomes" id="UP000885832">
    <property type="component" value="Unassembled WGS sequence"/>
</dbReference>
<evidence type="ECO:0000256" key="1">
    <source>
        <dbReference type="ARBA" id="ARBA00005054"/>
    </source>
</evidence>
<evidence type="ECO:0000256" key="4">
    <source>
        <dbReference type="HAMAP-Rule" id="MF_01930"/>
    </source>
</evidence>
<feature type="binding site" evidence="4">
    <location>
        <position position="72"/>
    </location>
    <ligand>
        <name>(6R)-10-formyltetrahydrofolate</name>
        <dbReference type="ChEBI" id="CHEBI:195366"/>
    </ligand>
</feature>
<dbReference type="InterPro" id="IPR002376">
    <property type="entry name" value="Formyl_transf_N"/>
</dbReference>
<keyword evidence="3 4" id="KW-0658">Purine biosynthesis</keyword>
<comment type="pathway">
    <text evidence="1 4">Purine metabolism; IMP biosynthesis via de novo pathway; N(2)-formyl-N(1)-(5-phospho-D-ribosyl)glycinamide from N(1)-(5-phospho-D-ribosyl)glycinamide (10-formyl THF route): step 1/1.</text>
</comment>
<dbReference type="SUPFAM" id="SSF53328">
    <property type="entry name" value="Formyltransferase"/>
    <property type="match status" value="1"/>
</dbReference>
<evidence type="ECO:0000259" key="5">
    <source>
        <dbReference type="Pfam" id="PF00551"/>
    </source>
</evidence>
<dbReference type="HAMAP" id="MF_01930">
    <property type="entry name" value="PurN"/>
    <property type="match status" value="1"/>
</dbReference>
<evidence type="ECO:0000256" key="2">
    <source>
        <dbReference type="ARBA" id="ARBA00022679"/>
    </source>
</evidence>
<dbReference type="InterPro" id="IPR004607">
    <property type="entry name" value="GART"/>
</dbReference>